<dbReference type="InterPro" id="IPR001537">
    <property type="entry name" value="SpoU_MeTrfase"/>
</dbReference>
<feature type="compositionally biased region" description="Low complexity" evidence="3">
    <location>
        <begin position="117"/>
        <end position="128"/>
    </location>
</feature>
<dbReference type="Proteomes" id="UP001218629">
    <property type="component" value="Chromosome"/>
</dbReference>
<dbReference type="RefSeq" id="WP_052286454.1">
    <property type="nucleotide sequence ID" value="NZ_CP095749.1"/>
</dbReference>
<keyword evidence="6" id="KW-1185">Reference proteome</keyword>
<dbReference type="Gene3D" id="3.40.1280.10">
    <property type="match status" value="1"/>
</dbReference>
<accession>A0ABY8A104</accession>
<dbReference type="EMBL" id="CP095749">
    <property type="protein sequence ID" value="WEB38446.1"/>
    <property type="molecule type" value="Genomic_DNA"/>
</dbReference>
<evidence type="ECO:0000313" key="6">
    <source>
        <dbReference type="Proteomes" id="UP001218629"/>
    </source>
</evidence>
<dbReference type="PANTHER" id="PTHR46429:SF2">
    <property type="entry name" value="TRNA_RRNA METHYLTRANSFERASE"/>
    <property type="match status" value="1"/>
</dbReference>
<reference evidence="5 6" key="1">
    <citation type="submission" date="2022-03" db="EMBL/GenBank/DDBJ databases">
        <title>Streptomyces yunnanensis P86,complete genome.</title>
        <authorList>
            <person name="Chen S."/>
            <person name="Zhang Q."/>
        </authorList>
    </citation>
    <scope>NUCLEOTIDE SEQUENCE [LARGE SCALE GENOMIC DNA]</scope>
    <source>
        <strain evidence="5 6">P86</strain>
    </source>
</reference>
<name>A0ABY8A104_9ACTN</name>
<keyword evidence="1" id="KW-0489">Methyltransferase</keyword>
<evidence type="ECO:0000256" key="2">
    <source>
        <dbReference type="ARBA" id="ARBA00022679"/>
    </source>
</evidence>
<dbReference type="PANTHER" id="PTHR46429">
    <property type="entry name" value="23S RRNA (GUANOSINE-2'-O-)-METHYLTRANSFERASE RLMB"/>
    <property type="match status" value="1"/>
</dbReference>
<keyword evidence="2" id="KW-0808">Transferase</keyword>
<dbReference type="SUPFAM" id="SSF75217">
    <property type="entry name" value="alpha/beta knot"/>
    <property type="match status" value="1"/>
</dbReference>
<sequence length="143" mass="15387">MLDCRTRRFADPATAVTALREAGFQIVVTSPRGTHLQAMAPLRGQRLALVVGNETEGVSDTVQALADLVVQIPMAGAVESLNVGVATGISIYELRMRMILTMLTDRIRDSLGRNLGRPRTSSGRSSTPNCAGSATWTARRRCC</sequence>
<evidence type="ECO:0000259" key="4">
    <source>
        <dbReference type="Pfam" id="PF00588"/>
    </source>
</evidence>
<gene>
    <name evidence="5" type="ORF">MOV08_03430</name>
</gene>
<dbReference type="InterPro" id="IPR004441">
    <property type="entry name" value="rRNA_MeTrfase_TrmH"/>
</dbReference>
<organism evidence="5 6">
    <name type="scientific">Streptomyces yunnanensis</name>
    <dbReference type="NCBI Taxonomy" id="156453"/>
    <lineage>
        <taxon>Bacteria</taxon>
        <taxon>Bacillati</taxon>
        <taxon>Actinomycetota</taxon>
        <taxon>Actinomycetes</taxon>
        <taxon>Kitasatosporales</taxon>
        <taxon>Streptomycetaceae</taxon>
        <taxon>Streptomyces</taxon>
    </lineage>
</organism>
<feature type="region of interest" description="Disordered" evidence="3">
    <location>
        <begin position="112"/>
        <end position="143"/>
    </location>
</feature>
<proteinExistence type="predicted"/>
<dbReference type="Pfam" id="PF00588">
    <property type="entry name" value="SpoU_methylase"/>
    <property type="match status" value="1"/>
</dbReference>
<evidence type="ECO:0000256" key="1">
    <source>
        <dbReference type="ARBA" id="ARBA00022603"/>
    </source>
</evidence>
<dbReference type="InterPro" id="IPR029028">
    <property type="entry name" value="Alpha/beta_knot_MTases"/>
</dbReference>
<evidence type="ECO:0000313" key="5">
    <source>
        <dbReference type="EMBL" id="WEB38446.1"/>
    </source>
</evidence>
<evidence type="ECO:0000256" key="3">
    <source>
        <dbReference type="SAM" id="MobiDB-lite"/>
    </source>
</evidence>
<protein>
    <recommendedName>
        <fullName evidence="4">tRNA/rRNA methyltransferase SpoU type domain-containing protein</fullName>
    </recommendedName>
</protein>
<feature type="domain" description="tRNA/rRNA methyltransferase SpoU type" evidence="4">
    <location>
        <begin position="7"/>
        <end position="92"/>
    </location>
</feature>
<dbReference type="InterPro" id="IPR029026">
    <property type="entry name" value="tRNA_m1G_MTases_N"/>
</dbReference>